<evidence type="ECO:0000256" key="1">
    <source>
        <dbReference type="ARBA" id="ARBA00022581"/>
    </source>
</evidence>
<evidence type="ECO:0000256" key="2">
    <source>
        <dbReference type="ARBA" id="ARBA00022692"/>
    </source>
</evidence>
<evidence type="ECO:0000313" key="17">
    <source>
        <dbReference type="EMBL" id="XDG24701.1"/>
    </source>
</evidence>
<dbReference type="SUPFAM" id="SSF111474">
    <property type="entry name" value="Coronavirus S2 glycoprotein"/>
    <property type="match status" value="2"/>
</dbReference>
<evidence type="ECO:0000256" key="13">
    <source>
        <dbReference type="ARBA" id="ARBA00023296"/>
    </source>
</evidence>
<dbReference type="InterPro" id="IPR044874">
    <property type="entry name" value="Spike_S2_CoV_HR2"/>
</dbReference>
<dbReference type="InterPro" id="IPR043614">
    <property type="entry name" value="Spike_S2_CoV_C"/>
</dbReference>
<proteinExistence type="predicted"/>
<evidence type="ECO:0000256" key="10">
    <source>
        <dbReference type="ARBA" id="ARBA00023054"/>
    </source>
</evidence>
<dbReference type="GO" id="GO:0019031">
    <property type="term" value="C:viral envelope"/>
    <property type="evidence" value="ECO:0007669"/>
    <property type="project" value="UniProtKB-KW"/>
</dbReference>
<protein>
    <submittedName>
        <fullName evidence="17">Spike glycoprotein</fullName>
    </submittedName>
</protein>
<dbReference type="GO" id="GO:0055036">
    <property type="term" value="C:virion membrane"/>
    <property type="evidence" value="ECO:0007669"/>
    <property type="project" value="UniProtKB-SubCell"/>
</dbReference>
<dbReference type="InterPro" id="IPR002552">
    <property type="entry name" value="Spike_S2_CoV"/>
</dbReference>
<keyword evidence="9" id="KW-0843">Virulence</keyword>
<evidence type="ECO:0000256" key="3">
    <source>
        <dbReference type="ARBA" id="ARBA00022729"/>
    </source>
</evidence>
<evidence type="ECO:0000256" key="5">
    <source>
        <dbReference type="ARBA" id="ARBA00022844"/>
    </source>
</evidence>
<keyword evidence="11 14" id="KW-0472">Membrane</keyword>
<dbReference type="PROSITE" id="PS51923">
    <property type="entry name" value="COV_S2_HR1"/>
    <property type="match status" value="1"/>
</dbReference>
<reference evidence="17" key="1">
    <citation type="submission" date="2024-05" db="EMBL/GenBank/DDBJ databases">
        <title>Avian Migration-Mediated Cross-Species Transmission and Recombination Shaping the Diversity of Gammacoronaviruses and Deltacoronaviruses.</title>
        <authorList>
            <person name="Han Y."/>
            <person name="Xu P."/>
            <person name="Xu Y."/>
            <person name="Wang Y."/>
            <person name="Hu J."/>
            <person name="Ma M."/>
            <person name="Li Z."/>
            <person name="Bo S."/>
            <person name="Zhao C."/>
            <person name="Ji L."/>
            <person name="Yuan Y."/>
            <person name="Zhao W."/>
            <person name="Wang J."/>
            <person name="Jin Q."/>
            <person name="Wu Z."/>
            <person name="He G."/>
        </authorList>
    </citation>
    <scope>NUCLEOTIDE SEQUENCE</scope>
    <source>
        <strain evidence="17">AvMp-DeltaCoV/SH21-SH159</strain>
    </source>
</reference>
<keyword evidence="3" id="KW-0732">Signal</keyword>
<evidence type="ECO:0000256" key="12">
    <source>
        <dbReference type="ARBA" id="ARBA00023180"/>
    </source>
</evidence>
<dbReference type="Pfam" id="PF19214">
    <property type="entry name" value="CoV_S2_C"/>
    <property type="match status" value="1"/>
</dbReference>
<name>A0AB39AGA1_9NIDO</name>
<dbReference type="InterPro" id="IPR043473">
    <property type="entry name" value="S2_sf_CoV"/>
</dbReference>
<feature type="transmembrane region" description="Helical" evidence="14">
    <location>
        <begin position="1148"/>
        <end position="1170"/>
    </location>
</feature>
<keyword evidence="10" id="KW-0175">Coiled coil</keyword>
<keyword evidence="8 14" id="KW-1133">Transmembrane helix</keyword>
<keyword evidence="6" id="KW-1043">Host membrane</keyword>
<evidence type="ECO:0000259" key="15">
    <source>
        <dbReference type="PROSITE" id="PS51923"/>
    </source>
</evidence>
<dbReference type="Gene3D" id="2.60.40.3130">
    <property type="match status" value="1"/>
</dbReference>
<dbReference type="InterPro" id="IPR044873">
    <property type="entry name" value="Spike_S2_CoV_HR1"/>
</dbReference>
<keyword evidence="13" id="KW-1160">Virus entry into host cell</keyword>
<keyword evidence="4" id="KW-1161">Viral attachment to host cell</keyword>
<dbReference type="Pfam" id="PF19209">
    <property type="entry name" value="CoV_S1_C"/>
    <property type="match status" value="1"/>
</dbReference>
<keyword evidence="1" id="KW-0945">Host-virus interaction</keyword>
<evidence type="ECO:0000256" key="7">
    <source>
        <dbReference type="ARBA" id="ARBA00022879"/>
    </source>
</evidence>
<dbReference type="GO" id="GO:0046813">
    <property type="term" value="P:receptor-mediated virion attachment to host cell"/>
    <property type="evidence" value="ECO:0007669"/>
    <property type="project" value="InterPro"/>
</dbReference>
<dbReference type="EMBL" id="PP845503">
    <property type="protein sequence ID" value="XDG24701.1"/>
    <property type="molecule type" value="Genomic_RNA"/>
</dbReference>
<feature type="domain" description="Coronavirus spike (S) glycoprotein S2 subunit heptad repeat 2 (HR2) region profile" evidence="16">
    <location>
        <begin position="1063"/>
        <end position="1159"/>
    </location>
</feature>
<accession>A0AB39AGA1</accession>
<keyword evidence="5" id="KW-0946">Virion</keyword>
<evidence type="ECO:0000256" key="11">
    <source>
        <dbReference type="ARBA" id="ARBA00023136"/>
    </source>
</evidence>
<keyword evidence="12" id="KW-0325">Glycoprotein</keyword>
<dbReference type="GO" id="GO:0039654">
    <property type="term" value="P:fusion of virus membrane with host endosome membrane"/>
    <property type="evidence" value="ECO:0007669"/>
    <property type="project" value="InterPro"/>
</dbReference>
<dbReference type="Gene3D" id="1.20.5.300">
    <property type="match status" value="2"/>
</dbReference>
<evidence type="ECO:0000259" key="16">
    <source>
        <dbReference type="PROSITE" id="PS51924"/>
    </source>
</evidence>
<dbReference type="InterPro" id="IPR002551">
    <property type="entry name" value="Spike_S1_CoV"/>
</dbReference>
<evidence type="ECO:0000256" key="9">
    <source>
        <dbReference type="ARBA" id="ARBA00023026"/>
    </source>
</evidence>
<evidence type="ECO:0000256" key="14">
    <source>
        <dbReference type="SAM" id="Phobius"/>
    </source>
</evidence>
<dbReference type="Pfam" id="PF01600">
    <property type="entry name" value="CoV_S1"/>
    <property type="match status" value="1"/>
</dbReference>
<dbReference type="PROSITE" id="PS51924">
    <property type="entry name" value="COV_S2_HR2"/>
    <property type="match status" value="1"/>
</dbReference>
<sequence>MYWFALLMLFKLASAVSLADRVLDVVSFPGASKLLYPHHYALPTQSTTYGWTDNIGPAGRLPATYPLTNTFYLSNSSTPVEGIYTSVQPLLVRCKFKYVNTTDNDRKVFTTFYNLTLNRGGCDRVGQGHVTSGVVDAIRFQINVTTDILELTAGSLNFTTPDDELYILHCANYTLGVGQDYFPISGSVRQVGVTYHCYMIYRNTSYAHDESEHTYRVLQYLGPLPPAVREVVVFRNGFIYINGVLVSRIPSLYKVDFGLVKSIHTADYYVILFADMVDVMVNISATEMQSIFYCVTPFEQVKCSQKQSVLQDGFYPTSAVQVLSRERTFVGLPMAINITKLDFHVAYLNTRANPSLGAPQQVNITINGAKEQICITTSQFMVTLNVTCQVYNDTSIIPCPQAYTADILSGDCPFSFKDVNNYLMFDSICFSPIPNGDSCQMTVSKVWANNYIPMGSLYVSYVYGNQIVGVPRPNLEKLDYVVFNECTDYTIYGYTGTGVIRETNTTYFAGYAYASPAGQLVAYKNLTTGAIHSITPCKFSQQLAVYNDTPVALISAVASADFGFSNSTSMGSFVVNSNATNCTTPALTYGPLGICANGAPYVVPAGQGQEPSVVPISTGNISIPVNFTVAIQPEYLQVYTEQVVVDCATYVCNGNPLCNKLLLQYTSACDTIERALQMSARLESSEVSSMLHVSTQALELANITNFEGYNMSFVLPSVRQGRSALEDLLFTKVVTAGLGTVDADYEKCAKGLDIADLVCVQYYNGIMVLPGVANAGKMAEYTASLTGGMVMGGITAAASVPFSLAVQSRLNYVALQTGVMLDNQKMLADSFNNAMETISSAFNSINSAVHETINVVNTLSSALTKIQTVVNQHTTALNQLTEQLANNFQAISSSITDIYNRLGQVEADAQVDRLITGRLAALNAFVAQTLTKAEQVRQSRLLAQQKINECVKSQSQRFGFCGNGSHIFTIANAAPDGIMFLHTILQPVSYIDVVAYSGLCIDSAYAYVLKEPGLALVHYNGYHVTPRNMFQPRPATAADFVQIESCDVTLYNVTYNNISLVIPDFVDTNKTIQDIIASIPNNTAPSLEIASLNLTVLNLTSELEQLKASTGNFTQISQEIQDYINKLNDTLVNLEWLNRVETYVKWPWWVWLLIFLAICTFIIIVVTLFLCTGCCGGCFGCCGGCCGLCSKAKHHEFSHLPVEEQDGSIPITYKKVN</sequence>
<dbReference type="GO" id="GO:0016020">
    <property type="term" value="C:membrane"/>
    <property type="evidence" value="ECO:0007669"/>
    <property type="project" value="InterPro"/>
</dbReference>
<dbReference type="GO" id="GO:0044173">
    <property type="term" value="C:host cell endoplasmic reticulum-Golgi intermediate compartment membrane"/>
    <property type="evidence" value="ECO:0007669"/>
    <property type="project" value="UniProtKB-SubCell"/>
</dbReference>
<dbReference type="InterPro" id="IPR043607">
    <property type="entry name" value="CoV_S1_C"/>
</dbReference>
<dbReference type="GO" id="GO:0075509">
    <property type="term" value="P:endocytosis involved in viral entry into host cell"/>
    <property type="evidence" value="ECO:0007669"/>
    <property type="project" value="InterPro"/>
</dbReference>
<evidence type="ECO:0000256" key="4">
    <source>
        <dbReference type="ARBA" id="ARBA00022804"/>
    </source>
</evidence>
<evidence type="ECO:0000256" key="8">
    <source>
        <dbReference type="ARBA" id="ARBA00022989"/>
    </source>
</evidence>
<keyword evidence="7" id="KW-0261">Viral envelope protein</keyword>
<dbReference type="GO" id="GO:0019064">
    <property type="term" value="P:fusion of virus membrane with host plasma membrane"/>
    <property type="evidence" value="ECO:0007669"/>
    <property type="project" value="InterPro"/>
</dbReference>
<feature type="domain" description="Coronavirus spike (S) glycoprotein S2 subunit heptad repeat 1 (HR1) region profile" evidence="15">
    <location>
        <begin position="800"/>
        <end position="919"/>
    </location>
</feature>
<evidence type="ECO:0000256" key="6">
    <source>
        <dbReference type="ARBA" id="ARBA00022870"/>
    </source>
</evidence>
<keyword evidence="2 14" id="KW-0812">Transmembrane</keyword>
<organism evidence="17">
    <name type="scientific">Bird deltacoronavirus HKU20</name>
    <dbReference type="NCBI Taxonomy" id="3237953"/>
    <lineage>
        <taxon>Viruses</taxon>
        <taxon>Riboviria</taxon>
        <taxon>Orthornavirae</taxon>
        <taxon>Pisuviricota</taxon>
        <taxon>Pisoniviricetes</taxon>
        <taxon>Nidovirales</taxon>
        <taxon>Cornidovirineae</taxon>
        <taxon>Coronaviridae</taxon>
        <taxon>Orthocoronavirinae</taxon>
        <taxon>Deltacoronavirus</taxon>
    </lineage>
</organism>
<dbReference type="Pfam" id="PF01601">
    <property type="entry name" value="CoV_S2"/>
    <property type="match status" value="1"/>
</dbReference>